<proteinExistence type="inferred from homology"/>
<dbReference type="InterPro" id="IPR051041">
    <property type="entry name" value="FMRFamide-related_np"/>
</dbReference>
<evidence type="ECO:0000256" key="6">
    <source>
        <dbReference type="ARBA" id="ARBA00023125"/>
    </source>
</evidence>
<dbReference type="Pfam" id="PF00250">
    <property type="entry name" value="Forkhead"/>
    <property type="match status" value="1"/>
</dbReference>
<feature type="signal peptide" evidence="10">
    <location>
        <begin position="1"/>
        <end position="25"/>
    </location>
</feature>
<evidence type="ECO:0000256" key="10">
    <source>
        <dbReference type="SAM" id="SignalP"/>
    </source>
</evidence>
<feature type="DNA-binding region" description="Fork-head" evidence="8">
    <location>
        <begin position="734"/>
        <end position="811"/>
    </location>
</feature>
<dbReference type="GO" id="GO:0005576">
    <property type="term" value="C:extracellular region"/>
    <property type="evidence" value="ECO:0007669"/>
    <property type="project" value="UniProtKB-SubCell"/>
</dbReference>
<dbReference type="GO" id="GO:0007218">
    <property type="term" value="P:neuropeptide signaling pathway"/>
    <property type="evidence" value="ECO:0007669"/>
    <property type="project" value="UniProtKB-KW"/>
</dbReference>
<dbReference type="SMART" id="SM00339">
    <property type="entry name" value="FH"/>
    <property type="match status" value="1"/>
</dbReference>
<accession>A0AAF5DPB6</accession>
<dbReference type="InterPro" id="IPR036388">
    <property type="entry name" value="WH-like_DNA-bd_sf"/>
</dbReference>
<dbReference type="AlphaFoldDB" id="A0AAF5DPB6"/>
<dbReference type="GO" id="GO:0003700">
    <property type="term" value="F:DNA-binding transcription factor activity"/>
    <property type="evidence" value="ECO:0007669"/>
    <property type="project" value="InterPro"/>
</dbReference>
<dbReference type="Gene3D" id="1.10.10.10">
    <property type="entry name" value="Winged helix-like DNA-binding domain superfamily/Winged helix DNA-binding domain"/>
    <property type="match status" value="1"/>
</dbReference>
<dbReference type="SUPFAM" id="SSF46785">
    <property type="entry name" value="Winged helix' DNA-binding domain"/>
    <property type="match status" value="1"/>
</dbReference>
<keyword evidence="7" id="KW-0527">Neuropeptide</keyword>
<dbReference type="InterPro" id="IPR036390">
    <property type="entry name" value="WH_DNA-bd_sf"/>
</dbReference>
<dbReference type="PROSITE" id="PS50039">
    <property type="entry name" value="FORK_HEAD_3"/>
    <property type="match status" value="1"/>
</dbReference>
<keyword evidence="4" id="KW-0165">Cleavage on pair of basic residues</keyword>
<dbReference type="PANTHER" id="PTHR20986:SF24">
    <property type="entry name" value="FMRFAMIDE-LIKE NEUROPEPTIDES 1"/>
    <property type="match status" value="1"/>
</dbReference>
<reference evidence="13" key="1">
    <citation type="submission" date="2024-02" db="UniProtKB">
        <authorList>
            <consortium name="WormBaseParasite"/>
        </authorList>
    </citation>
    <scope>IDENTIFICATION</scope>
</reference>
<dbReference type="GO" id="GO:0043565">
    <property type="term" value="F:sequence-specific DNA binding"/>
    <property type="evidence" value="ECO:0007669"/>
    <property type="project" value="InterPro"/>
</dbReference>
<dbReference type="PROSITE" id="PS00658">
    <property type="entry name" value="FORK_HEAD_2"/>
    <property type="match status" value="1"/>
</dbReference>
<keyword evidence="12" id="KW-1185">Reference proteome</keyword>
<keyword evidence="3" id="KW-0964">Secreted</keyword>
<dbReference type="InterPro" id="IPR001766">
    <property type="entry name" value="Fork_head_dom"/>
</dbReference>
<evidence type="ECO:0000256" key="4">
    <source>
        <dbReference type="ARBA" id="ARBA00022685"/>
    </source>
</evidence>
<evidence type="ECO:0000313" key="12">
    <source>
        <dbReference type="Proteomes" id="UP000035681"/>
    </source>
</evidence>
<dbReference type="InterPro" id="IPR002544">
    <property type="entry name" value="FMRFamid-related_peptide-like"/>
</dbReference>
<keyword evidence="8" id="KW-0539">Nucleus</keyword>
<evidence type="ECO:0000256" key="5">
    <source>
        <dbReference type="ARBA" id="ARBA00022815"/>
    </source>
</evidence>
<evidence type="ECO:0000256" key="7">
    <source>
        <dbReference type="ARBA" id="ARBA00023320"/>
    </source>
</evidence>
<keyword evidence="6 8" id="KW-0238">DNA-binding</keyword>
<dbReference type="InterPro" id="IPR030456">
    <property type="entry name" value="TF_fork_head_CS_2"/>
</dbReference>
<protein>
    <submittedName>
        <fullName evidence="13">Fork-head domain-containing protein</fullName>
    </submittedName>
</protein>
<sequence>MIKYCRKSILIVLFTIYCCSIIIKAFPECCKRNVNAEICQGFEKLSLEEQASLSAEGVLDDQCQLITHTTPEKRKPNFIRYGRSLNVIPQPMDKKAVDPNFLRFGRSEHQNFLRFGRSLGGNNGNFLRFGKSNSPDFLRFGKKSIEVGKEPNFLRFGKRENFIGFGKSMVEEQFNREYRKPNFLRFGKRSTTNTNFLRFGRSPAAVFFEDVFDRNYRQQPDFLRFGKNRNLSTTRTLWNNQGHTYKKLYFYNTSQKFQGYSLYPPYRNILSTRICREFRNMISYTVADRLGEDLDEYFCVKTETYNTNNSDKQQELLLPSVDRANVLPITAFTPTASLPPSRNINRESFTGIKAPILRIRNKTDKTKRELESSTIKVYKPQKRTNYSVQPRKVVCLGTQKRTMIPNKIIPGSTKTVKLSQKQNIYDKKYVFPSQPSPPHSDTSSHGCIDYTRNYCPSGQQYNNDGRIYIEPRSNSNSSCSNRQTPEVEIDELMPNECNVIDYLDNDIYLDQNYMITEDYPKYEAQNNDVECKYQITDGCFDPSNMYVTETNGIYNNQETNSNNIYEYVNQDLSLEKLTIQQTPTTISNNILYKNSTTPVPDSSDSIKGCSLLRGMLENNTSNYNQPKKTINVRVIKSDIKIPQTETALINHNRDFKSKSIDTISSSGPSPRCSAEPSSRYSLANDNDNDFASFFIVEDSGNKTVPNESKEQIEKRFNEDEEFKSKLSNNSLFEKPQLPYAAFVTLILNNLNTFAISVSEVYDGIIFLFPHFETAYEGWRNSIRHNLSMSRLYEKVEAKVQIGSRKACMWSMVKREEAFNFNEVHKIDANMIDHIKSTMRFPQLWDPLVKGNLKLFPLSHSNLKAIVPEFISENEIEEYISYIRKYAFYMRRLGNKHFMKSPRKTAKGRRKRVKKEDGLEEDCEYGSNINKGNESCTFDHISEPSIKRNKIDELTFEDYPNNNVAKTDNKMENKQQSKVEESISEFDNFGKALTNDPFCLTPDEEESIINNYFVSCNGFNDMADTLEDFSFSELHDDIMLENDLGFDDNKENYQSSYNNQTLFDNYEDLNTMYNDRNKKNDLEEFNGMNNTESSLKDTDQWCLDLI</sequence>
<feature type="domain" description="Fork-head" evidence="11">
    <location>
        <begin position="734"/>
        <end position="811"/>
    </location>
</feature>
<name>A0AAF5DPB6_STRER</name>
<evidence type="ECO:0000313" key="13">
    <source>
        <dbReference type="WBParaSite" id="TCONS_00016688.p1"/>
    </source>
</evidence>
<evidence type="ECO:0000256" key="1">
    <source>
        <dbReference type="ARBA" id="ARBA00004613"/>
    </source>
</evidence>
<evidence type="ECO:0000256" key="8">
    <source>
        <dbReference type="PROSITE-ProRule" id="PRU00089"/>
    </source>
</evidence>
<dbReference type="PANTHER" id="PTHR20986">
    <property type="entry name" value="FMRFAMIDE-RELATED PEPTIDES"/>
    <property type="match status" value="1"/>
</dbReference>
<comment type="similarity">
    <text evidence="2">Belongs to the FARP (FMRFamide related peptide) family.</text>
</comment>
<keyword evidence="10" id="KW-0732">Signal</keyword>
<dbReference type="WBParaSite" id="TCONS_00016688.p1">
    <property type="protein sequence ID" value="TCONS_00016688.p1"/>
    <property type="gene ID" value="XLOC_011335"/>
</dbReference>
<evidence type="ECO:0000256" key="2">
    <source>
        <dbReference type="ARBA" id="ARBA00006356"/>
    </source>
</evidence>
<dbReference type="PRINTS" id="PR00053">
    <property type="entry name" value="FORKHEAD"/>
</dbReference>
<organism evidence="12 13">
    <name type="scientific">Strongyloides stercoralis</name>
    <name type="common">Threadworm</name>
    <dbReference type="NCBI Taxonomy" id="6248"/>
    <lineage>
        <taxon>Eukaryota</taxon>
        <taxon>Metazoa</taxon>
        <taxon>Ecdysozoa</taxon>
        <taxon>Nematoda</taxon>
        <taxon>Chromadorea</taxon>
        <taxon>Rhabditida</taxon>
        <taxon>Tylenchina</taxon>
        <taxon>Panagrolaimomorpha</taxon>
        <taxon>Strongyloidoidea</taxon>
        <taxon>Strongyloididae</taxon>
        <taxon>Strongyloides</taxon>
    </lineage>
</organism>
<evidence type="ECO:0000259" key="11">
    <source>
        <dbReference type="PROSITE" id="PS50039"/>
    </source>
</evidence>
<dbReference type="Proteomes" id="UP000035681">
    <property type="component" value="Unplaced"/>
</dbReference>
<feature type="chain" id="PRO_5042157726" evidence="10">
    <location>
        <begin position="26"/>
        <end position="1105"/>
    </location>
</feature>
<comment type="subcellular location">
    <subcellularLocation>
        <location evidence="8">Nucleus</location>
    </subcellularLocation>
    <subcellularLocation>
        <location evidence="1">Secreted</location>
    </subcellularLocation>
</comment>
<evidence type="ECO:0000256" key="9">
    <source>
        <dbReference type="SAM" id="MobiDB-lite"/>
    </source>
</evidence>
<dbReference type="Pfam" id="PF01581">
    <property type="entry name" value="FARP"/>
    <property type="match status" value="9"/>
</dbReference>
<feature type="region of interest" description="Disordered" evidence="9">
    <location>
        <begin position="659"/>
        <end position="679"/>
    </location>
</feature>
<evidence type="ECO:0000256" key="3">
    <source>
        <dbReference type="ARBA" id="ARBA00022525"/>
    </source>
</evidence>
<dbReference type="GO" id="GO:0005634">
    <property type="term" value="C:nucleus"/>
    <property type="evidence" value="ECO:0007669"/>
    <property type="project" value="UniProtKB-SubCell"/>
</dbReference>
<keyword evidence="5" id="KW-0027">Amidation</keyword>